<dbReference type="InterPro" id="IPR008920">
    <property type="entry name" value="TF_FadR/GntR_C"/>
</dbReference>
<dbReference type="SUPFAM" id="SSF48008">
    <property type="entry name" value="GntR ligand-binding domain-like"/>
    <property type="match status" value="1"/>
</dbReference>
<keyword evidence="1" id="KW-0805">Transcription regulation</keyword>
<dbReference type="EMBL" id="JAKRRY010000007">
    <property type="protein sequence ID" value="MCW8345891.1"/>
    <property type="molecule type" value="Genomic_DNA"/>
</dbReference>
<reference evidence="5" key="1">
    <citation type="submission" date="2022-02" db="EMBL/GenBank/DDBJ databases">
        <title>Vibrio sp. nov, a new bacterium isolated from seawater.</title>
        <authorList>
            <person name="Yuan Y."/>
        </authorList>
    </citation>
    <scope>NUCLEOTIDE SEQUENCE</scope>
    <source>
        <strain evidence="5">ZSDZ65</strain>
    </source>
</reference>
<evidence type="ECO:0000256" key="2">
    <source>
        <dbReference type="ARBA" id="ARBA00023125"/>
    </source>
</evidence>
<proteinExistence type="predicted"/>
<dbReference type="Gene3D" id="1.10.10.10">
    <property type="entry name" value="Winged helix-like DNA-binding domain superfamily/Winged helix DNA-binding domain"/>
    <property type="match status" value="1"/>
</dbReference>
<dbReference type="Pfam" id="PF00392">
    <property type="entry name" value="GntR"/>
    <property type="match status" value="1"/>
</dbReference>
<dbReference type="RefSeq" id="WP_265674296.1">
    <property type="nucleotide sequence ID" value="NZ_JAKRRY010000007.1"/>
</dbReference>
<sequence length="258" mass="30214">MTGSRNSKRRYHEVGLQIEELLVTGVFKPGERLPSERNLSEQFETSRATIREAIIMLELKDLVDVRQGAGIYFKDIVSLDNDENSDGVSNELNPQNVGVFELLQSRMVLETSIIEFAARNIKLNELRELRTIIQQQEEFINDNVKFEELDRKFHLAIAESTQNRMLIATAYNLWNIVRTDSPLWNKLNIKYLHDEELKRSWLDEHKKIFYALQMRDEKLAKETMLAHLKHSKSELLKLVDTKDESLLEDDDMFFVEAE</sequence>
<dbReference type="Gene3D" id="1.20.120.530">
    <property type="entry name" value="GntR ligand-binding domain-like"/>
    <property type="match status" value="1"/>
</dbReference>
<keyword evidence="3" id="KW-0804">Transcription</keyword>
<feature type="domain" description="HTH gntR-type" evidence="4">
    <location>
        <begin position="8"/>
        <end position="76"/>
    </location>
</feature>
<keyword evidence="6" id="KW-1185">Reference proteome</keyword>
<dbReference type="SMART" id="SM00895">
    <property type="entry name" value="FCD"/>
    <property type="match status" value="1"/>
</dbReference>
<dbReference type="Pfam" id="PF07729">
    <property type="entry name" value="FCD"/>
    <property type="match status" value="1"/>
</dbReference>
<dbReference type="GO" id="GO:0003677">
    <property type="term" value="F:DNA binding"/>
    <property type="evidence" value="ECO:0007669"/>
    <property type="project" value="UniProtKB-KW"/>
</dbReference>
<evidence type="ECO:0000256" key="3">
    <source>
        <dbReference type="ARBA" id="ARBA00023163"/>
    </source>
</evidence>
<name>A0A9X3HW08_9VIBR</name>
<comment type="caution">
    <text evidence="5">The sequence shown here is derived from an EMBL/GenBank/DDBJ whole genome shotgun (WGS) entry which is preliminary data.</text>
</comment>
<dbReference type="InterPro" id="IPR000524">
    <property type="entry name" value="Tscrpt_reg_HTH_GntR"/>
</dbReference>
<dbReference type="PRINTS" id="PR00035">
    <property type="entry name" value="HTHGNTR"/>
</dbReference>
<gene>
    <name evidence="5" type="ORF">MD535_07705</name>
</gene>
<keyword evidence="2" id="KW-0238">DNA-binding</keyword>
<evidence type="ECO:0000313" key="5">
    <source>
        <dbReference type="EMBL" id="MCW8345891.1"/>
    </source>
</evidence>
<dbReference type="GO" id="GO:0003700">
    <property type="term" value="F:DNA-binding transcription factor activity"/>
    <property type="evidence" value="ECO:0007669"/>
    <property type="project" value="InterPro"/>
</dbReference>
<dbReference type="CDD" id="cd07377">
    <property type="entry name" value="WHTH_GntR"/>
    <property type="match status" value="1"/>
</dbReference>
<dbReference type="PANTHER" id="PTHR43537:SF5">
    <property type="entry name" value="UXU OPERON TRANSCRIPTIONAL REGULATOR"/>
    <property type="match status" value="1"/>
</dbReference>
<dbReference type="InterPro" id="IPR011711">
    <property type="entry name" value="GntR_C"/>
</dbReference>
<dbReference type="AlphaFoldDB" id="A0A9X3HW08"/>
<dbReference type="InterPro" id="IPR036388">
    <property type="entry name" value="WH-like_DNA-bd_sf"/>
</dbReference>
<accession>A0A9X3HW08</accession>
<organism evidence="5 6">
    <name type="scientific">Vibrio qingdaonensis</name>
    <dbReference type="NCBI Taxonomy" id="2829491"/>
    <lineage>
        <taxon>Bacteria</taxon>
        <taxon>Pseudomonadati</taxon>
        <taxon>Pseudomonadota</taxon>
        <taxon>Gammaproteobacteria</taxon>
        <taxon>Vibrionales</taxon>
        <taxon>Vibrionaceae</taxon>
        <taxon>Vibrio</taxon>
    </lineage>
</organism>
<dbReference type="PROSITE" id="PS50949">
    <property type="entry name" value="HTH_GNTR"/>
    <property type="match status" value="1"/>
</dbReference>
<protein>
    <submittedName>
        <fullName evidence="5">FadR family transcriptional regulator</fullName>
    </submittedName>
</protein>
<dbReference type="SMART" id="SM00345">
    <property type="entry name" value="HTH_GNTR"/>
    <property type="match status" value="1"/>
</dbReference>
<dbReference type="Proteomes" id="UP001155587">
    <property type="component" value="Unassembled WGS sequence"/>
</dbReference>
<evidence type="ECO:0000256" key="1">
    <source>
        <dbReference type="ARBA" id="ARBA00023015"/>
    </source>
</evidence>
<evidence type="ECO:0000259" key="4">
    <source>
        <dbReference type="PROSITE" id="PS50949"/>
    </source>
</evidence>
<dbReference type="PANTHER" id="PTHR43537">
    <property type="entry name" value="TRANSCRIPTIONAL REGULATOR, GNTR FAMILY"/>
    <property type="match status" value="1"/>
</dbReference>
<evidence type="ECO:0000313" key="6">
    <source>
        <dbReference type="Proteomes" id="UP001155587"/>
    </source>
</evidence>
<dbReference type="SUPFAM" id="SSF46785">
    <property type="entry name" value="Winged helix' DNA-binding domain"/>
    <property type="match status" value="1"/>
</dbReference>
<dbReference type="InterPro" id="IPR036390">
    <property type="entry name" value="WH_DNA-bd_sf"/>
</dbReference>